<reference evidence="2 8" key="1">
    <citation type="submission" date="2015-09" db="EMBL/GenBank/DDBJ databases">
        <title>Draft genome sequence of Thermus scotoductus strain K1 isolated from a geothermal spring in Nagorno-Karabakh, Armenia.</title>
        <authorList>
            <person name="Saghatelyan A."/>
            <person name="Poghosyan L."/>
            <person name="Panosyan H."/>
            <person name="Birkeland N.-K."/>
        </authorList>
    </citation>
    <scope>NUCLEOTIDE SEQUENCE [LARGE SCALE GENOMIC DNA]</scope>
    <source>
        <strain evidence="2 8">K1</strain>
    </source>
</reference>
<dbReference type="AlphaFoldDB" id="A0A0N0IQL0"/>
<evidence type="ECO:0000259" key="1">
    <source>
        <dbReference type="Pfam" id="PF01863"/>
    </source>
</evidence>
<dbReference type="CDD" id="cd07344">
    <property type="entry name" value="M48_yhfN_like"/>
    <property type="match status" value="1"/>
</dbReference>
<dbReference type="EMBL" id="PELV01000166">
    <property type="protein sequence ID" value="RTH18478.1"/>
    <property type="molecule type" value="Genomic_DNA"/>
</dbReference>
<evidence type="ECO:0000313" key="11">
    <source>
        <dbReference type="Proteomes" id="UP000287173"/>
    </source>
</evidence>
<evidence type="ECO:0000313" key="12">
    <source>
        <dbReference type="Proteomes" id="UP000287439"/>
    </source>
</evidence>
<dbReference type="EMBL" id="PEML01000283">
    <property type="protein sequence ID" value="RTI06095.1"/>
    <property type="molecule type" value="Genomic_DNA"/>
</dbReference>
<dbReference type="InterPro" id="IPR053136">
    <property type="entry name" value="UTP_pyrophosphatase-like"/>
</dbReference>
<organism evidence="2 8">
    <name type="scientific">Thermus scotoductus</name>
    <dbReference type="NCBI Taxonomy" id="37636"/>
    <lineage>
        <taxon>Bacteria</taxon>
        <taxon>Thermotogati</taxon>
        <taxon>Deinococcota</taxon>
        <taxon>Deinococci</taxon>
        <taxon>Thermales</taxon>
        <taxon>Thermaceae</taxon>
        <taxon>Thermus</taxon>
    </lineage>
</organism>
<dbReference type="InterPro" id="IPR002725">
    <property type="entry name" value="YgjP-like_metallopeptidase"/>
</dbReference>
<evidence type="ECO:0000313" key="6">
    <source>
        <dbReference type="EMBL" id="RTI06095.1"/>
    </source>
</evidence>
<dbReference type="RefSeq" id="WP_041438142.1">
    <property type="nucleotide sequence ID" value="NZ_PELO01000274.1"/>
</dbReference>
<dbReference type="PANTHER" id="PTHR30399">
    <property type="entry name" value="UNCHARACTERIZED PROTEIN YGJP"/>
    <property type="match status" value="1"/>
</dbReference>
<dbReference type="Pfam" id="PF01863">
    <property type="entry name" value="YgjP-like"/>
    <property type="match status" value="1"/>
</dbReference>
<dbReference type="PATRIC" id="fig|37636.3.peg.444"/>
<dbReference type="Proteomes" id="UP000053099">
    <property type="component" value="Unassembled WGS sequence"/>
</dbReference>
<dbReference type="EMBL" id="PEMD01000269">
    <property type="protein sequence ID" value="RTH31487.1"/>
    <property type="molecule type" value="Genomic_DNA"/>
</dbReference>
<evidence type="ECO:0000313" key="9">
    <source>
        <dbReference type="Proteomes" id="UP000286928"/>
    </source>
</evidence>
<name>A0A0N0IQL0_THESC</name>
<dbReference type="Proteomes" id="UP000286928">
    <property type="component" value="Unassembled WGS sequence"/>
</dbReference>
<dbReference type="EMBL" id="LJJR01000017">
    <property type="protein sequence ID" value="KPD30694.1"/>
    <property type="molecule type" value="Genomic_DNA"/>
</dbReference>
<evidence type="ECO:0000313" key="10">
    <source>
        <dbReference type="Proteomes" id="UP000287155"/>
    </source>
</evidence>
<comment type="caution">
    <text evidence="2">The sequence shown here is derived from an EMBL/GenBank/DDBJ whole genome shotgun (WGS) entry which is preliminary data.</text>
</comment>
<keyword evidence="13" id="KW-1185">Reference proteome</keyword>
<evidence type="ECO:0000313" key="5">
    <source>
        <dbReference type="EMBL" id="RTI04186.1"/>
    </source>
</evidence>
<sequence>MKKAATPKWQPLEQTVPVDVFRTEVEAWAKRLGVSPREIHIRPMKRKWASCSSRGRLTFSTELLNQPAEFRREVIVHELLHLKIPNHGRLFKALLKAYLELGKDPGVEPSPREAKPL</sequence>
<dbReference type="Gene3D" id="3.30.2010.10">
    <property type="entry name" value="Metalloproteases ('zincins'), catalytic domain"/>
    <property type="match status" value="1"/>
</dbReference>
<protein>
    <submittedName>
        <fullName evidence="3">DUF45 domain-containing protein</fullName>
    </submittedName>
    <submittedName>
        <fullName evidence="2">Metal-dependent hydrolase</fullName>
    </submittedName>
</protein>
<reference evidence="6" key="2">
    <citation type="submission" date="2017-10" db="EMBL/GenBank/DDBJ databases">
        <authorList>
            <person name="Wilpiszeski R.L."/>
            <person name="Zhidan Z."/>
            <person name="House C.H."/>
        </authorList>
    </citation>
    <scope>NUCLEOTIDE SEQUENCE</scope>
    <source>
        <strain evidence="6">12_S12</strain>
    </source>
</reference>
<dbReference type="Proteomes" id="UP000287439">
    <property type="component" value="Unassembled WGS sequence"/>
</dbReference>
<dbReference type="GO" id="GO:0016787">
    <property type="term" value="F:hydrolase activity"/>
    <property type="evidence" value="ECO:0007669"/>
    <property type="project" value="UniProtKB-KW"/>
</dbReference>
<evidence type="ECO:0000313" key="4">
    <source>
        <dbReference type="EMBL" id="RTH31487.1"/>
    </source>
</evidence>
<reference evidence="9 10" key="3">
    <citation type="journal article" date="2019" name="Extremophiles">
        <title>Biogeography of thermophiles and predominance of Thermus scotoductus in domestic water heaters.</title>
        <authorList>
            <person name="Wilpiszeski R.L."/>
            <person name="Zhang Z."/>
            <person name="House C.H."/>
        </authorList>
    </citation>
    <scope>NUCLEOTIDE SEQUENCE [LARGE SCALE GENOMIC DNA]</scope>
    <source>
        <strain evidence="6 13">12_S12</strain>
        <strain evidence="7 10">14_S14</strain>
        <strain evidence="5 11">17_S17</strain>
        <strain evidence="4 9">20_S20</strain>
        <strain evidence="3 12">28_S28</strain>
    </source>
</reference>
<dbReference type="PANTHER" id="PTHR30399:SF1">
    <property type="entry name" value="UTP PYROPHOSPHATASE"/>
    <property type="match status" value="1"/>
</dbReference>
<evidence type="ECO:0000313" key="13">
    <source>
        <dbReference type="Proteomes" id="UP000287962"/>
    </source>
</evidence>
<keyword evidence="2" id="KW-0378">Hydrolase</keyword>
<evidence type="ECO:0000313" key="8">
    <source>
        <dbReference type="Proteomes" id="UP000053099"/>
    </source>
</evidence>
<dbReference type="EMBL" id="PEMJ01000285">
    <property type="protein sequence ID" value="RTI13471.1"/>
    <property type="molecule type" value="Genomic_DNA"/>
</dbReference>
<evidence type="ECO:0000313" key="7">
    <source>
        <dbReference type="EMBL" id="RTI13471.1"/>
    </source>
</evidence>
<gene>
    <name evidence="2" type="ORF">AN926_06890</name>
    <name evidence="6" type="ORF">CSW25_09665</name>
    <name evidence="7" type="ORF">CSW27_08380</name>
    <name evidence="5" type="ORF">CSW30_13775</name>
    <name evidence="4" type="ORF">CSW33_07810</name>
    <name evidence="3" type="ORF">CSW41_05885</name>
</gene>
<evidence type="ECO:0000313" key="3">
    <source>
        <dbReference type="EMBL" id="RTH18478.1"/>
    </source>
</evidence>
<dbReference type="Proteomes" id="UP000287155">
    <property type="component" value="Unassembled WGS sequence"/>
</dbReference>
<dbReference type="Proteomes" id="UP000287173">
    <property type="component" value="Unassembled WGS sequence"/>
</dbReference>
<proteinExistence type="predicted"/>
<evidence type="ECO:0000313" key="2">
    <source>
        <dbReference type="EMBL" id="KPD30694.1"/>
    </source>
</evidence>
<feature type="domain" description="YgjP-like metallopeptidase" evidence="1">
    <location>
        <begin position="20"/>
        <end position="100"/>
    </location>
</feature>
<dbReference type="Proteomes" id="UP000287962">
    <property type="component" value="Unassembled WGS sequence"/>
</dbReference>
<accession>A0A0N0IQL0</accession>
<dbReference type="EMBL" id="PEMG01000464">
    <property type="protein sequence ID" value="RTI04186.1"/>
    <property type="molecule type" value="Genomic_DNA"/>
</dbReference>